<protein>
    <submittedName>
        <fullName evidence="1">Uncharacterized protein</fullName>
    </submittedName>
</protein>
<evidence type="ECO:0000313" key="1">
    <source>
        <dbReference type="EMBL" id="KAI8033339.1"/>
    </source>
</evidence>
<gene>
    <name evidence="1" type="ORF">M5D96_013908</name>
</gene>
<dbReference type="EMBL" id="JAMKOV010000148">
    <property type="protein sequence ID" value="KAI8033339.1"/>
    <property type="molecule type" value="Genomic_DNA"/>
</dbReference>
<comment type="caution">
    <text evidence="1">The sequence shown here is derived from an EMBL/GenBank/DDBJ whole genome shotgun (WGS) entry which is preliminary data.</text>
</comment>
<evidence type="ECO:0000313" key="2">
    <source>
        <dbReference type="Proteomes" id="UP001059596"/>
    </source>
</evidence>
<keyword evidence="2" id="KW-1185">Reference proteome</keyword>
<sequence length="407" mass="45218">MFHSKSQCQSESGLLLILFVLAFVGIRGDYDWYGDYSGSELDYIFADASYDAVCPPGGYPVCATNGYTYHPFASKCRLDSHNLKQLFAGKKELTRTDLDYCQSYSIPAQQYYPKSSPVQSFGPVRYSASSAKNSYAYAAASGPYGAKASAEAPGPYPVAPPSHDVSFSSALTLSQGRREDYLGFLRADGPKNIPRYNHRPCGPRVCGKSGLCYRSFESICELNEYNLKMIFSGQDGYYYNTNHRSFLLGQPPPSPYSPPVPQPSISLNPDYYRRYDIVSTPDDYSPALDYVLPYPEWSFKRPQTPPTRPPTKSSTITIRNADGRLQELDLAAMADANCEEVTNVLITTGSRIVFQFTGCIVAYTSNSSTTVATTTTSTSTTETPHEIPYYQWFGQSTGHESHFIYTY</sequence>
<dbReference type="AlphaFoldDB" id="A0A9P9YAE1"/>
<organism evidence="1 2">
    <name type="scientific">Drosophila gunungcola</name>
    <name type="common">fruit fly</name>
    <dbReference type="NCBI Taxonomy" id="103775"/>
    <lineage>
        <taxon>Eukaryota</taxon>
        <taxon>Metazoa</taxon>
        <taxon>Ecdysozoa</taxon>
        <taxon>Arthropoda</taxon>
        <taxon>Hexapoda</taxon>
        <taxon>Insecta</taxon>
        <taxon>Pterygota</taxon>
        <taxon>Neoptera</taxon>
        <taxon>Endopterygota</taxon>
        <taxon>Diptera</taxon>
        <taxon>Brachycera</taxon>
        <taxon>Muscomorpha</taxon>
        <taxon>Ephydroidea</taxon>
        <taxon>Drosophilidae</taxon>
        <taxon>Drosophila</taxon>
        <taxon>Sophophora</taxon>
    </lineage>
</organism>
<reference evidence="1" key="1">
    <citation type="journal article" date="2023" name="Genome Biol. Evol.">
        <title>Long-read-based Genome Assembly of Drosophila gunungcola Reveals Fewer Chemosensory Genes in Flower-breeding Species.</title>
        <authorList>
            <person name="Negi A."/>
            <person name="Liao B.Y."/>
            <person name="Yeh S.D."/>
        </authorList>
    </citation>
    <scope>NUCLEOTIDE SEQUENCE</scope>
    <source>
        <strain evidence="1">Sukarami</strain>
    </source>
</reference>
<accession>A0A9P9YAE1</accession>
<name>A0A9P9YAE1_9MUSC</name>
<proteinExistence type="predicted"/>
<dbReference type="Proteomes" id="UP001059596">
    <property type="component" value="Unassembled WGS sequence"/>
</dbReference>